<evidence type="ECO:0000256" key="2">
    <source>
        <dbReference type="ARBA" id="ARBA00023033"/>
    </source>
</evidence>
<dbReference type="EMBL" id="QFQP01000022">
    <property type="protein sequence ID" value="PZR09177.1"/>
    <property type="molecule type" value="Genomic_DNA"/>
</dbReference>
<dbReference type="Pfam" id="PF01494">
    <property type="entry name" value="FAD_binding_3"/>
    <property type="match status" value="1"/>
</dbReference>
<dbReference type="SUPFAM" id="SSF54373">
    <property type="entry name" value="FAD-linked reductases, C-terminal domain"/>
    <property type="match status" value="1"/>
</dbReference>
<dbReference type="PRINTS" id="PR00420">
    <property type="entry name" value="RNGMNOXGNASE"/>
</dbReference>
<feature type="domain" description="FAD-binding" evidence="3">
    <location>
        <begin position="2"/>
        <end position="345"/>
    </location>
</feature>
<dbReference type="InterPro" id="IPR002938">
    <property type="entry name" value="FAD-bd"/>
</dbReference>
<keyword evidence="1" id="KW-0560">Oxidoreductase</keyword>
<dbReference type="Proteomes" id="UP000249061">
    <property type="component" value="Unassembled WGS sequence"/>
</dbReference>
<evidence type="ECO:0000313" key="5">
    <source>
        <dbReference type="Proteomes" id="UP000249061"/>
    </source>
</evidence>
<dbReference type="GO" id="GO:0004497">
    <property type="term" value="F:monooxygenase activity"/>
    <property type="evidence" value="ECO:0007669"/>
    <property type="project" value="UniProtKB-KW"/>
</dbReference>
<accession>A0A2W5T5G7</accession>
<evidence type="ECO:0000259" key="3">
    <source>
        <dbReference type="Pfam" id="PF01494"/>
    </source>
</evidence>
<keyword evidence="2" id="KW-0503">Monooxygenase</keyword>
<dbReference type="InterPro" id="IPR036188">
    <property type="entry name" value="FAD/NAD-bd_sf"/>
</dbReference>
<dbReference type="NCBIfam" id="NF005720">
    <property type="entry name" value="PRK07538.1"/>
    <property type="match status" value="1"/>
</dbReference>
<dbReference type="GO" id="GO:0071949">
    <property type="term" value="F:FAD binding"/>
    <property type="evidence" value="ECO:0007669"/>
    <property type="project" value="InterPro"/>
</dbReference>
<reference evidence="4 5" key="1">
    <citation type="submission" date="2017-08" db="EMBL/GenBank/DDBJ databases">
        <title>Infants hospitalized years apart are colonized by the same room-sourced microbial strains.</title>
        <authorList>
            <person name="Brooks B."/>
            <person name="Olm M.R."/>
            <person name="Firek B.A."/>
            <person name="Baker R."/>
            <person name="Thomas B.C."/>
            <person name="Morowitz M.J."/>
            <person name="Banfield J.F."/>
        </authorList>
    </citation>
    <scope>NUCLEOTIDE SEQUENCE [LARGE SCALE GENOMIC DNA]</scope>
    <source>
        <strain evidence="4">S2_003_000_R2_14</strain>
    </source>
</reference>
<evidence type="ECO:0000313" key="4">
    <source>
        <dbReference type="EMBL" id="PZR09177.1"/>
    </source>
</evidence>
<gene>
    <name evidence="4" type="ORF">DI536_22950</name>
</gene>
<dbReference type="PANTHER" id="PTHR13789">
    <property type="entry name" value="MONOOXYGENASE"/>
    <property type="match status" value="1"/>
</dbReference>
<dbReference type="Gene3D" id="3.30.9.30">
    <property type="match status" value="1"/>
</dbReference>
<comment type="caution">
    <text evidence="4">The sequence shown here is derived from an EMBL/GenBank/DDBJ whole genome shotgun (WGS) entry which is preliminary data.</text>
</comment>
<dbReference type="SUPFAM" id="SSF51905">
    <property type="entry name" value="FAD/NAD(P)-binding domain"/>
    <property type="match status" value="1"/>
</dbReference>
<dbReference type="Gene3D" id="3.50.50.60">
    <property type="entry name" value="FAD/NAD(P)-binding domain"/>
    <property type="match status" value="1"/>
</dbReference>
<dbReference type="PANTHER" id="PTHR13789:SF268">
    <property type="entry name" value="5-METHYLPHENAZINE-1-CARBOXYLATE 1-MONOOXYGENASE"/>
    <property type="match status" value="1"/>
</dbReference>
<organism evidence="4 5">
    <name type="scientific">Archangium gephyra</name>
    <dbReference type="NCBI Taxonomy" id="48"/>
    <lineage>
        <taxon>Bacteria</taxon>
        <taxon>Pseudomonadati</taxon>
        <taxon>Myxococcota</taxon>
        <taxon>Myxococcia</taxon>
        <taxon>Myxococcales</taxon>
        <taxon>Cystobacterineae</taxon>
        <taxon>Archangiaceae</taxon>
        <taxon>Archangium</taxon>
    </lineage>
</organism>
<proteinExistence type="predicted"/>
<dbReference type="InterPro" id="IPR050493">
    <property type="entry name" value="FAD-dep_Monooxygenase_BioMet"/>
</dbReference>
<dbReference type="AlphaFoldDB" id="A0A2W5T5G7"/>
<evidence type="ECO:0000256" key="1">
    <source>
        <dbReference type="ARBA" id="ARBA00023002"/>
    </source>
</evidence>
<protein>
    <submittedName>
        <fullName evidence="4">Flavin-dependent oxidoreductase</fullName>
    </submittedName>
</protein>
<sequence>MRVTIAGAGIGGLTAALSLAAAGHDVTVYESTRELKPLGVGINLLPHAAEVLQRLGVLEPIVERGVTTRELIYFNKFGQQIWREPRGIEAGFPVPQISIHRGVLQMTLAEAARDRVRVVMDRRLVHLEESGRAHFESRDGGTFIVDADVTVAADGIHSAARRQFHPDEGPPRYSGRLMWRGVTRAKPFLSGATMIMAGHPALKFVAYPIETVALDGTQLINWIAELPRPAMLERESWSREGHFEDFAPAFATWKFDWLDVPALIAGATAAFEFPMVDRDPLPAWTHGRVTLLGDAAHPMYPVGSNGASQAILDSDALVAALNQHDVDDALKHYEQQRLPATAAIVLLNRQNGPEQCMQWAEERAPNGFDDIEAVIPRVELEALAARYRRAVGLNKR</sequence>
<name>A0A2W5T5G7_9BACT</name>